<evidence type="ECO:0000256" key="1">
    <source>
        <dbReference type="SAM" id="MobiDB-lite"/>
    </source>
</evidence>
<protein>
    <submittedName>
        <fullName evidence="2">Uncharacterized protein</fullName>
    </submittedName>
</protein>
<sequence>METLHQFNELLSWIQLAFEACGGEGPAPDEFIWPDLFDFVKDRMLEMTALPPEQLDNYATLSTNPAASECHLPSPASSIGSAPRPSPSPPPPPRRSSRKRKRRDANEYLANNGIKKRSSQAKSKKSKTK</sequence>
<proteinExistence type="predicted"/>
<gene>
    <name evidence="2" type="ORF">Slin15195_G035300</name>
</gene>
<dbReference type="EMBL" id="CP099419">
    <property type="protein sequence ID" value="USW50211.1"/>
    <property type="molecule type" value="Genomic_DNA"/>
</dbReference>
<name>A0A9Q9AQH6_9PEZI</name>
<dbReference type="Proteomes" id="UP001056384">
    <property type="component" value="Chromosome 2"/>
</dbReference>
<evidence type="ECO:0000313" key="2">
    <source>
        <dbReference type="EMBL" id="USW50211.1"/>
    </source>
</evidence>
<keyword evidence="3" id="KW-1185">Reference proteome</keyword>
<organism evidence="2 3">
    <name type="scientific">Septoria linicola</name>
    <dbReference type="NCBI Taxonomy" id="215465"/>
    <lineage>
        <taxon>Eukaryota</taxon>
        <taxon>Fungi</taxon>
        <taxon>Dikarya</taxon>
        <taxon>Ascomycota</taxon>
        <taxon>Pezizomycotina</taxon>
        <taxon>Dothideomycetes</taxon>
        <taxon>Dothideomycetidae</taxon>
        <taxon>Mycosphaerellales</taxon>
        <taxon>Mycosphaerellaceae</taxon>
        <taxon>Septoria</taxon>
    </lineage>
</organism>
<reference evidence="2" key="1">
    <citation type="submission" date="2022-06" db="EMBL/GenBank/DDBJ databases">
        <title>Complete genome sequences of two strains of the flax pathogen Septoria linicola.</title>
        <authorList>
            <person name="Lapalu N."/>
            <person name="Simon A."/>
            <person name="Demenou B."/>
            <person name="Paumier D."/>
            <person name="Guillot M.-P."/>
            <person name="Gout L."/>
            <person name="Valade R."/>
        </authorList>
    </citation>
    <scope>NUCLEOTIDE SEQUENCE</scope>
    <source>
        <strain evidence="2">SE15195</strain>
    </source>
</reference>
<accession>A0A9Q9AQH6</accession>
<feature type="compositionally biased region" description="Low complexity" evidence="1">
    <location>
        <begin position="73"/>
        <end position="83"/>
    </location>
</feature>
<feature type="compositionally biased region" description="Basic residues" evidence="1">
    <location>
        <begin position="114"/>
        <end position="129"/>
    </location>
</feature>
<feature type="compositionally biased region" description="Pro residues" evidence="1">
    <location>
        <begin position="84"/>
        <end position="94"/>
    </location>
</feature>
<feature type="region of interest" description="Disordered" evidence="1">
    <location>
        <begin position="61"/>
        <end position="129"/>
    </location>
</feature>
<dbReference type="AlphaFoldDB" id="A0A9Q9AQH6"/>
<evidence type="ECO:0000313" key="3">
    <source>
        <dbReference type="Proteomes" id="UP001056384"/>
    </source>
</evidence>